<dbReference type="EMBL" id="JAFBFI010000012">
    <property type="protein sequence ID" value="MBM7693385.1"/>
    <property type="molecule type" value="Genomic_DNA"/>
</dbReference>
<dbReference type="InterPro" id="IPR007696">
    <property type="entry name" value="DNA_mismatch_repair_MutS_core"/>
</dbReference>
<keyword evidence="3" id="KW-0238">DNA-binding</keyword>
<dbReference type="Pfam" id="PF00488">
    <property type="entry name" value="MutS_V"/>
    <property type="match status" value="1"/>
</dbReference>
<dbReference type="InterPro" id="IPR005747">
    <property type="entry name" value="MutS2"/>
</dbReference>
<evidence type="ECO:0000313" key="5">
    <source>
        <dbReference type="EMBL" id="MBM7693385.1"/>
    </source>
</evidence>
<evidence type="ECO:0000256" key="3">
    <source>
        <dbReference type="ARBA" id="ARBA00023125"/>
    </source>
</evidence>
<dbReference type="Proteomes" id="UP000823486">
    <property type="component" value="Unassembled WGS sequence"/>
</dbReference>
<evidence type="ECO:0000259" key="4">
    <source>
        <dbReference type="PROSITE" id="PS00486"/>
    </source>
</evidence>
<keyword evidence="1" id="KW-0547">Nucleotide-binding</keyword>
<name>A0ABS2QKA2_9BACI</name>
<evidence type="ECO:0000256" key="1">
    <source>
        <dbReference type="ARBA" id="ARBA00022741"/>
    </source>
</evidence>
<dbReference type="SUPFAM" id="SSF48334">
    <property type="entry name" value="DNA repair protein MutS, domain III"/>
    <property type="match status" value="1"/>
</dbReference>
<dbReference type="SMART" id="SM00533">
    <property type="entry name" value="MUTSd"/>
    <property type="match status" value="1"/>
</dbReference>
<keyword evidence="2" id="KW-0067">ATP-binding</keyword>
<sequence>MNQKTFNHLGYLQIKEEISRFAMTETGKELILASMPSVNKKQIESWLDEVAEGASILEKSSSVPISAMGGMERLFEGINKGVALRAEQLTKLLEFLDSSVKMKRFMKDKDILAPRVASYAEAIEEIPELTAEIHRCVRNNRIDDHASKDLMKIRRSIASQQDKLKEKITSIIKSSKFKTYLQDQVVSERHGRYVISVKKEYKGKIKGTVLDTSASGSTIFVEPEEVYYLQEDLNLLKVQEETEIEKVLSYLTGLVEERETELRLAAETMIVYDVIFAKAKHSRLMSANKVMVADHNFIDLKEARHPLLGNHAVPLNLTLGDEHNVLVITGPNTGGKTVTLKTAGLLILMVQSGFHIPAAPHSTVGIFQKILIDIGDGQSIEQNLSTFSSHIKNVIEILKEANDSSLVLMDELGSGTDPGEGMGLAAMILDQLERKGCTVIATTHYSEIKEFADLKEGFINGSMEFDLETLKPTYRLIIGKGGESQAFTIALKLGMHPELIERAHKITYKEEKRYSIENADYTIKKDWEKQVSINKYPKKEKKKSAERVQSIYSRGDNILVQATGEHGIIYDGPDDLGNYIIQVKGVKRSENHKRLKLYIKASDLYPDDYDFSIIFDSKEDRKTSKLMQKRHVEGLVIRKQINE</sequence>
<gene>
    <name evidence="5" type="ORF">JOC77_002825</name>
</gene>
<reference evidence="5 6" key="1">
    <citation type="submission" date="2021-01" db="EMBL/GenBank/DDBJ databases">
        <title>Genomic Encyclopedia of Type Strains, Phase IV (KMG-IV): sequencing the most valuable type-strain genomes for metagenomic binning, comparative biology and taxonomic classification.</title>
        <authorList>
            <person name="Goeker M."/>
        </authorList>
    </citation>
    <scope>NUCLEOTIDE SEQUENCE [LARGE SCALE GENOMIC DNA]</scope>
    <source>
        <strain evidence="5 6">DSM 105482</strain>
    </source>
</reference>
<dbReference type="NCBIfam" id="TIGR01069">
    <property type="entry name" value="mutS2"/>
    <property type="match status" value="1"/>
</dbReference>
<dbReference type="InterPro" id="IPR000432">
    <property type="entry name" value="DNA_mismatch_repair_MutS_C"/>
</dbReference>
<evidence type="ECO:0000313" key="6">
    <source>
        <dbReference type="Proteomes" id="UP000823486"/>
    </source>
</evidence>
<dbReference type="InterPro" id="IPR027417">
    <property type="entry name" value="P-loop_NTPase"/>
</dbReference>
<dbReference type="Gene3D" id="3.40.50.300">
    <property type="entry name" value="P-loop containing nucleotide triphosphate hydrolases"/>
    <property type="match status" value="1"/>
</dbReference>
<feature type="domain" description="DNA mismatch repair proteins mutS family" evidence="4">
    <location>
        <begin position="405"/>
        <end position="421"/>
    </location>
</feature>
<dbReference type="SMART" id="SM00382">
    <property type="entry name" value="AAA"/>
    <property type="match status" value="1"/>
</dbReference>
<dbReference type="InterPro" id="IPR003593">
    <property type="entry name" value="AAA+_ATPase"/>
</dbReference>
<dbReference type="PIRSF" id="PIRSF005814">
    <property type="entry name" value="MutS_YshD"/>
    <property type="match status" value="1"/>
</dbReference>
<proteinExistence type="predicted"/>
<dbReference type="InterPro" id="IPR045076">
    <property type="entry name" value="MutS"/>
</dbReference>
<accession>A0ABS2QKA2</accession>
<dbReference type="RefSeq" id="WP_239558755.1">
    <property type="nucleotide sequence ID" value="NZ_JAFBFI010000012.1"/>
</dbReference>
<dbReference type="InterPro" id="IPR036187">
    <property type="entry name" value="DNA_mismatch_repair_MutS_sf"/>
</dbReference>
<dbReference type="PROSITE" id="PS00486">
    <property type="entry name" value="DNA_MISMATCH_REPAIR_2"/>
    <property type="match status" value="1"/>
</dbReference>
<dbReference type="SUPFAM" id="SSF52540">
    <property type="entry name" value="P-loop containing nucleoside triphosphate hydrolases"/>
    <property type="match status" value="1"/>
</dbReference>
<keyword evidence="6" id="KW-1185">Reference proteome</keyword>
<dbReference type="PANTHER" id="PTHR48466:SF2">
    <property type="entry name" value="OS10G0509000 PROTEIN"/>
    <property type="match status" value="1"/>
</dbReference>
<comment type="caution">
    <text evidence="5">The sequence shown here is derived from an EMBL/GenBank/DDBJ whole genome shotgun (WGS) entry which is preliminary data.</text>
</comment>
<dbReference type="PANTHER" id="PTHR48466">
    <property type="entry name" value="OS10G0509000 PROTEIN-RELATED"/>
    <property type="match status" value="1"/>
</dbReference>
<organism evidence="5 6">
    <name type="scientific">Peribacillus deserti</name>
    <dbReference type="NCBI Taxonomy" id="673318"/>
    <lineage>
        <taxon>Bacteria</taxon>
        <taxon>Bacillati</taxon>
        <taxon>Bacillota</taxon>
        <taxon>Bacilli</taxon>
        <taxon>Bacillales</taxon>
        <taxon>Bacillaceae</taxon>
        <taxon>Peribacillus</taxon>
    </lineage>
</organism>
<dbReference type="SMART" id="SM00534">
    <property type="entry name" value="MUTSac"/>
    <property type="match status" value="1"/>
</dbReference>
<protein>
    <submittedName>
        <fullName evidence="5">MutS2 family protein</fullName>
    </submittedName>
</protein>
<evidence type="ECO:0000256" key="2">
    <source>
        <dbReference type="ARBA" id="ARBA00022840"/>
    </source>
</evidence>